<dbReference type="RefSeq" id="XP_018272313.1">
    <property type="nucleotide sequence ID" value="XM_018416271.1"/>
</dbReference>
<dbReference type="PANTHER" id="PTHR45825">
    <property type="entry name" value="GRANULE-BOUND STARCH SYNTHASE 1, CHLOROPLASTIC/AMYLOPLASTIC"/>
    <property type="match status" value="1"/>
</dbReference>
<keyword evidence="3 8" id="KW-0808">Transferase</keyword>
<keyword evidence="6" id="KW-0812">Transmembrane</keyword>
<proteinExistence type="predicted"/>
<keyword evidence="6" id="KW-1133">Transmembrane helix</keyword>
<feature type="transmembrane region" description="Helical" evidence="6">
    <location>
        <begin position="83"/>
        <end position="102"/>
    </location>
</feature>
<evidence type="ECO:0000256" key="2">
    <source>
        <dbReference type="ARBA" id="ARBA00022676"/>
    </source>
</evidence>
<feature type="region of interest" description="Disordered" evidence="5">
    <location>
        <begin position="784"/>
        <end position="819"/>
    </location>
</feature>
<keyword evidence="4" id="KW-0035">Amyloplast</keyword>
<feature type="compositionally biased region" description="Pro residues" evidence="5">
    <location>
        <begin position="789"/>
        <end position="806"/>
    </location>
</feature>
<keyword evidence="4" id="KW-0934">Plastid</keyword>
<evidence type="ECO:0000256" key="4">
    <source>
        <dbReference type="ARBA" id="ARBA00023234"/>
    </source>
</evidence>
<feature type="region of interest" description="Disordered" evidence="5">
    <location>
        <begin position="1"/>
        <end position="30"/>
    </location>
</feature>
<dbReference type="InterPro" id="IPR013534">
    <property type="entry name" value="Starch_synth_cat_dom"/>
</dbReference>
<dbReference type="Gene3D" id="3.40.50.2000">
    <property type="entry name" value="Glycogen Phosphorylase B"/>
    <property type="match status" value="2"/>
</dbReference>
<evidence type="ECO:0000313" key="9">
    <source>
        <dbReference type="Proteomes" id="UP000053890"/>
    </source>
</evidence>
<keyword evidence="9" id="KW-1185">Reference proteome</keyword>
<dbReference type="SUPFAM" id="SSF53756">
    <property type="entry name" value="UDP-Glycosyltransferase/glycogen phosphorylase"/>
    <property type="match status" value="1"/>
</dbReference>
<name>A0A194S6T9_RHOGW</name>
<dbReference type="EMBL" id="KQ474076">
    <property type="protein sequence ID" value="KPV76264.1"/>
    <property type="molecule type" value="Genomic_DNA"/>
</dbReference>
<keyword evidence="6" id="KW-0472">Membrane</keyword>
<dbReference type="OMA" id="KGLPQEW"/>
<dbReference type="Pfam" id="PF08323">
    <property type="entry name" value="Glyco_transf_5"/>
    <property type="match status" value="1"/>
</dbReference>
<dbReference type="GeneID" id="28976719"/>
<dbReference type="Pfam" id="PF13692">
    <property type="entry name" value="Glyco_trans_1_4"/>
    <property type="match status" value="1"/>
</dbReference>
<protein>
    <submittedName>
        <fullName evidence="8">Glycosyltransferase family 5 protein</fullName>
    </submittedName>
</protein>
<accession>A0A194S6T9</accession>
<keyword evidence="2" id="KW-0328">Glycosyltransferase</keyword>
<dbReference type="Proteomes" id="UP000053890">
    <property type="component" value="Unassembled WGS sequence"/>
</dbReference>
<dbReference type="STRING" id="578459.A0A194S6T9"/>
<organism evidence="8 9">
    <name type="scientific">Rhodotorula graminis (strain WP1)</name>
    <dbReference type="NCBI Taxonomy" id="578459"/>
    <lineage>
        <taxon>Eukaryota</taxon>
        <taxon>Fungi</taxon>
        <taxon>Dikarya</taxon>
        <taxon>Basidiomycota</taxon>
        <taxon>Pucciniomycotina</taxon>
        <taxon>Microbotryomycetes</taxon>
        <taxon>Sporidiobolales</taxon>
        <taxon>Sporidiobolaceae</taxon>
        <taxon>Rhodotorula</taxon>
    </lineage>
</organism>
<gene>
    <name evidence="8" type="ORF">RHOBADRAFT_52299</name>
</gene>
<evidence type="ECO:0000256" key="3">
    <source>
        <dbReference type="ARBA" id="ARBA00022679"/>
    </source>
</evidence>
<evidence type="ECO:0000313" key="8">
    <source>
        <dbReference type="EMBL" id="KPV76264.1"/>
    </source>
</evidence>
<sequence length="819" mass="90108">MVLDLLAPPSTPPRDRKSDTSSLAPSTRPHLVHRLSPRRRALQERSPAVQANLQVGAKGEPTRPRVGVLESTRSLARRRWRTVLLVGVLLVVTAYLSIYTVLRWSARPPLVIAKRPYTPQQYRHLDDVLPTSLRPSTRVLHVAKEFGPATMGGLGVMLTALSVAQAESSDLSIAVVLPHYSYLRDLYSPGQVVPFANLSVPFMANPSTGRVRHVACAVSLLQWQYTPSLDFLDAPVEARQPRPRSIDVYLVGPGVERPFSAAFRAKDAGDIYSAYKPLKQEWKDLYFARAAAELVRHLGVDNPTVGFADPEVDDVDGPRAASWSTTARSPVDVVHLHGATNAMVAYYLRDGDTLDHAAESTSSRAAPAVVYTLHDSLDEVEYSNLASNVEHFVAPAERRQDALAPLRPYLYRDGTQLFTSALGIDLADIATFVSRSIAADIVEGKFRFHLEDLVMPSISSRAARGEFVGVTNGLDFTERSRNPFTNDKLVAHGLAFPHVGVDVLDPATFGASFASAKARARALVVQRLPHLFSPDDVDRPWFLFIGRYQYNKGCQLFSSLVDLLSAPSVDGRLVLLGARNNYPFDELARLAKRYPRHVTLVDDRTPTTSAVQAEWGAHLRLASDVAFVPSLSEAFGLVAAEALLFGMPVLSTGVGGLREFLVPAPKPSANSYLFDLFPHRRRDALSWSLPSTAQGAEEDYSQAAHDVRPDEAQLAPARLELRRAAEQALRDWRARRDGPVDAQERFVRRLVANALALSWHREGGPVEEYKQVYSHALALRHRCRRVPLADPPSPSPDPRHAPPPSSRPARSGPVMPSSS</sequence>
<evidence type="ECO:0000256" key="1">
    <source>
        <dbReference type="ARBA" id="ARBA00004602"/>
    </source>
</evidence>
<reference evidence="8 9" key="1">
    <citation type="journal article" date="2015" name="Front. Microbiol.">
        <title>Genome sequence of the plant growth promoting endophytic yeast Rhodotorula graminis WP1.</title>
        <authorList>
            <person name="Firrincieli A."/>
            <person name="Otillar R."/>
            <person name="Salamov A."/>
            <person name="Schmutz J."/>
            <person name="Khan Z."/>
            <person name="Redman R.S."/>
            <person name="Fleck N.D."/>
            <person name="Lindquist E."/>
            <person name="Grigoriev I.V."/>
            <person name="Doty S.L."/>
        </authorList>
    </citation>
    <scope>NUCLEOTIDE SEQUENCE [LARGE SCALE GENOMIC DNA]</scope>
    <source>
        <strain evidence="8 9">WP1</strain>
    </source>
</reference>
<dbReference type="PANTHER" id="PTHR45825:SF11">
    <property type="entry name" value="ALPHA AMYLASE DOMAIN-CONTAINING PROTEIN"/>
    <property type="match status" value="1"/>
</dbReference>
<evidence type="ECO:0000256" key="6">
    <source>
        <dbReference type="SAM" id="Phobius"/>
    </source>
</evidence>
<dbReference type="AlphaFoldDB" id="A0A194S6T9"/>
<dbReference type="GO" id="GO:0016757">
    <property type="term" value="F:glycosyltransferase activity"/>
    <property type="evidence" value="ECO:0007669"/>
    <property type="project" value="UniProtKB-KW"/>
</dbReference>
<evidence type="ECO:0000256" key="5">
    <source>
        <dbReference type="SAM" id="MobiDB-lite"/>
    </source>
</evidence>
<comment type="subcellular location">
    <subcellularLocation>
        <location evidence="1">Plastid</location>
        <location evidence="1">Amyloplast</location>
    </subcellularLocation>
</comment>
<evidence type="ECO:0000259" key="7">
    <source>
        <dbReference type="Pfam" id="PF08323"/>
    </source>
</evidence>
<dbReference type="OrthoDB" id="512920at2759"/>
<feature type="domain" description="Starch synthase catalytic" evidence="7">
    <location>
        <begin position="138"/>
        <end position="453"/>
    </location>
</feature>